<dbReference type="PANTHER" id="PTHR48100">
    <property type="entry name" value="BROAD-SPECIFICITY PHOSPHATASE YOR283W-RELATED"/>
    <property type="match status" value="1"/>
</dbReference>
<dbReference type="Proteomes" id="UP001499979">
    <property type="component" value="Unassembled WGS sequence"/>
</dbReference>
<dbReference type="RefSeq" id="WP_343906129.1">
    <property type="nucleotide sequence ID" value="NZ_BAAAJE010000002.1"/>
</dbReference>
<sequence>MNELWVVRHGKTEWSANGRHTSTTDLPLLPEGEEVARSLAPRLSGTDFALVLTSPMLRARRTAELAGFPGAEVDDDLVEWDYGDYEGVTTQEIRTRVPGWTIWNQPVPGGETEAHVCARLDRVVARAQAADGDTLVFGHGHALRALAARWLRRPVPFGQHLRLDTATLSVLGWEHEAPVVLRWNT</sequence>
<evidence type="ECO:0000313" key="1">
    <source>
        <dbReference type="EMBL" id="GAA1131532.1"/>
    </source>
</evidence>
<proteinExistence type="predicted"/>
<dbReference type="InterPro" id="IPR029033">
    <property type="entry name" value="His_PPase_superfam"/>
</dbReference>
<dbReference type="EMBL" id="BAAAJE010000002">
    <property type="protein sequence ID" value="GAA1131532.1"/>
    <property type="molecule type" value="Genomic_DNA"/>
</dbReference>
<dbReference type="PANTHER" id="PTHR48100:SF15">
    <property type="entry name" value="SEDOHEPTULOSE 1,7-BISPHOSPHATASE"/>
    <property type="match status" value="1"/>
</dbReference>
<reference evidence="2" key="1">
    <citation type="journal article" date="2019" name="Int. J. Syst. Evol. Microbiol.">
        <title>The Global Catalogue of Microorganisms (GCM) 10K type strain sequencing project: providing services to taxonomists for standard genome sequencing and annotation.</title>
        <authorList>
            <consortium name="The Broad Institute Genomics Platform"/>
            <consortium name="The Broad Institute Genome Sequencing Center for Infectious Disease"/>
            <person name="Wu L."/>
            <person name="Ma J."/>
        </authorList>
    </citation>
    <scope>NUCLEOTIDE SEQUENCE [LARGE SCALE GENOMIC DNA]</scope>
    <source>
        <strain evidence="2">JCM 11813</strain>
    </source>
</reference>
<name>A0ABP4EX55_9ACTN</name>
<dbReference type="Pfam" id="PF00300">
    <property type="entry name" value="His_Phos_1"/>
    <property type="match status" value="1"/>
</dbReference>
<dbReference type="InterPro" id="IPR013078">
    <property type="entry name" value="His_Pase_superF_clade-1"/>
</dbReference>
<dbReference type="InterPro" id="IPR050275">
    <property type="entry name" value="PGM_Phosphatase"/>
</dbReference>
<accession>A0ABP4EX55</accession>
<protein>
    <submittedName>
        <fullName evidence="1">Acid phosphatase</fullName>
    </submittedName>
</protein>
<organism evidence="1 2">
    <name type="scientific">Nocardioides aquiterrae</name>
    <dbReference type="NCBI Taxonomy" id="203799"/>
    <lineage>
        <taxon>Bacteria</taxon>
        <taxon>Bacillati</taxon>
        <taxon>Actinomycetota</taxon>
        <taxon>Actinomycetes</taxon>
        <taxon>Propionibacteriales</taxon>
        <taxon>Nocardioidaceae</taxon>
        <taxon>Nocardioides</taxon>
    </lineage>
</organism>
<dbReference type="Gene3D" id="3.40.50.1240">
    <property type="entry name" value="Phosphoglycerate mutase-like"/>
    <property type="match status" value="1"/>
</dbReference>
<comment type="caution">
    <text evidence="1">The sequence shown here is derived from an EMBL/GenBank/DDBJ whole genome shotgun (WGS) entry which is preliminary data.</text>
</comment>
<dbReference type="SUPFAM" id="SSF53254">
    <property type="entry name" value="Phosphoglycerate mutase-like"/>
    <property type="match status" value="1"/>
</dbReference>
<gene>
    <name evidence="1" type="ORF">GCM10009606_09540</name>
</gene>
<dbReference type="CDD" id="cd07067">
    <property type="entry name" value="HP_PGM_like"/>
    <property type="match status" value="1"/>
</dbReference>
<dbReference type="SMART" id="SM00855">
    <property type="entry name" value="PGAM"/>
    <property type="match status" value="1"/>
</dbReference>
<keyword evidence="2" id="KW-1185">Reference proteome</keyword>
<dbReference type="PIRSF" id="PIRSF000709">
    <property type="entry name" value="6PFK_2-Ptase"/>
    <property type="match status" value="1"/>
</dbReference>
<evidence type="ECO:0000313" key="2">
    <source>
        <dbReference type="Proteomes" id="UP001499979"/>
    </source>
</evidence>